<feature type="compositionally biased region" description="Acidic residues" evidence="1">
    <location>
        <begin position="743"/>
        <end position="752"/>
    </location>
</feature>
<reference evidence="2" key="3">
    <citation type="submission" date="2023-05" db="EMBL/GenBank/DDBJ databases">
        <authorList>
            <person name="Smith C.H."/>
        </authorList>
    </citation>
    <scope>NUCLEOTIDE SEQUENCE</scope>
    <source>
        <strain evidence="2">CHS0354</strain>
        <tissue evidence="2">Mantle</tissue>
    </source>
</reference>
<feature type="compositionally biased region" description="Basic and acidic residues" evidence="1">
    <location>
        <begin position="481"/>
        <end position="504"/>
    </location>
</feature>
<feature type="compositionally biased region" description="Basic and acidic residues" evidence="1">
    <location>
        <begin position="380"/>
        <end position="392"/>
    </location>
</feature>
<dbReference type="PANTHER" id="PTHR21831">
    <property type="entry name" value="MICROTUBULE-ASSOCIATED PROTEIN 10"/>
    <property type="match status" value="1"/>
</dbReference>
<feature type="compositionally biased region" description="Basic and acidic residues" evidence="1">
    <location>
        <begin position="663"/>
        <end position="690"/>
    </location>
</feature>
<dbReference type="GO" id="GO:0030496">
    <property type="term" value="C:midbody"/>
    <property type="evidence" value="ECO:0007669"/>
    <property type="project" value="TreeGrafter"/>
</dbReference>
<feature type="compositionally biased region" description="Polar residues" evidence="1">
    <location>
        <begin position="869"/>
        <end position="892"/>
    </location>
</feature>
<feature type="region of interest" description="Disordered" evidence="1">
    <location>
        <begin position="354"/>
        <end position="392"/>
    </location>
</feature>
<feature type="region of interest" description="Disordered" evidence="1">
    <location>
        <begin position="458"/>
        <end position="524"/>
    </location>
</feature>
<organism evidence="2 3">
    <name type="scientific">Potamilus streckersoni</name>
    <dbReference type="NCBI Taxonomy" id="2493646"/>
    <lineage>
        <taxon>Eukaryota</taxon>
        <taxon>Metazoa</taxon>
        <taxon>Spiralia</taxon>
        <taxon>Lophotrochozoa</taxon>
        <taxon>Mollusca</taxon>
        <taxon>Bivalvia</taxon>
        <taxon>Autobranchia</taxon>
        <taxon>Heteroconchia</taxon>
        <taxon>Palaeoheterodonta</taxon>
        <taxon>Unionida</taxon>
        <taxon>Unionoidea</taxon>
        <taxon>Unionidae</taxon>
        <taxon>Ambleminae</taxon>
        <taxon>Lampsilini</taxon>
        <taxon>Potamilus</taxon>
    </lineage>
</organism>
<name>A0AAE0S1N8_9BIVA</name>
<dbReference type="PANTHER" id="PTHR21831:SF2">
    <property type="entry name" value="MICROTUBULE-ASSOCIATED PROTEIN 10"/>
    <property type="match status" value="1"/>
</dbReference>
<dbReference type="GO" id="GO:0008017">
    <property type="term" value="F:microtubule binding"/>
    <property type="evidence" value="ECO:0007669"/>
    <property type="project" value="InterPro"/>
</dbReference>
<proteinExistence type="predicted"/>
<feature type="compositionally biased region" description="Basic and acidic residues" evidence="1">
    <location>
        <begin position="973"/>
        <end position="983"/>
    </location>
</feature>
<feature type="compositionally biased region" description="Basic and acidic residues" evidence="1">
    <location>
        <begin position="627"/>
        <end position="647"/>
    </location>
</feature>
<evidence type="ECO:0000313" key="3">
    <source>
        <dbReference type="Proteomes" id="UP001195483"/>
    </source>
</evidence>
<feature type="compositionally biased region" description="Low complexity" evidence="1">
    <location>
        <begin position="713"/>
        <end position="722"/>
    </location>
</feature>
<feature type="compositionally biased region" description="Polar residues" evidence="1">
    <location>
        <begin position="947"/>
        <end position="970"/>
    </location>
</feature>
<sequence length="1008" mass="114875">MEPEKESLFSLELVAEKLYLPHVTCRFPAIAFRLLDFPTILINHVEDELAERLKKKISLDPYFQVPNQFTELKDRDGNFLMKRGKSCLFKMSPRALKSHLSSIPLYVMIIDTFPEVPKLLGTSSIPLNTVMNSICSNIKKQGITVPSVHGDRGLFKIYSLMGKEIGYAVLGYRLLSLGPGLISHLPQTAFAQRESQKDKQTVPKQLNRHESVLQEMPSSSFMKRDEKLNNTRDMGSMTTVEKQDALIQTVEMQDKNIHVEITGQDNAKEEPAKEYKSHFTQTDKRRKHKQYILKNELVFDKDKDSDDDDLIINPNINRPPPLFYNSNCEPAVKIQRHFVADYDSIFEEDVSLESISDEEEKRKKDTFENSKPAGEVIQKQQHDQKSFEKQKKADNKSLLIVNRQPVEKHTPSVLFSLQNQSDNIYPILTALMNEVEQLKNQQFQTAVQQQKTQAQFIQQKSVKQQPPKFDLHKVSTKPQHPFKDRSIDQKENVQDIAEKEESKLSRKKTRKSHKKCTNQSQVVPKQKGWIRQTPGTDIKKSQLVFGLTHTQRLRLEKGNPEWLKSIEKEVAIAKAQKQRIQRTREVDTDIDDTGNLSDTYTEVRRLQAAEMERGEITSTDAEKFKQALKSGMDKSSVRADKYKDNPARKTRRRSKSPKHKNKQKDSKKEPKAIELALGHESEDTVKEKLTSVDPELVNIASPDINYSEKIDSMSDSLPSSRSQKSIEVHIPSAQMNYESDKTLDDDESESEEELGKSRKSHFPGFIDKDTSMPESIKGIPNKSLNVSEDIDDYHPLESTRYSKQDQSAAGESQFFKSTDDFDTKQFHSTDEPELQKLVSDNEHSDSFEVTPTVTEQSLTRSPSPLPAGLNTTTSLQSAKFQVLNPTASQQSPIPALRRSVVKLDTTTARPSPTDTPRSRTSQPSPSPRPRVRPREKKFDFKRESIHTESVSSYMPSDPDNVNISLLSDGSYSDDFHMSSEKDLSTASKRSTPELPKLKPSTKLGYTIH</sequence>
<dbReference type="GO" id="GO:0051256">
    <property type="term" value="P:mitotic spindle midzone assembly"/>
    <property type="evidence" value="ECO:0007669"/>
    <property type="project" value="TreeGrafter"/>
</dbReference>
<evidence type="ECO:0000313" key="2">
    <source>
        <dbReference type="EMBL" id="KAK3583330.1"/>
    </source>
</evidence>
<comment type="caution">
    <text evidence="2">The sequence shown here is derived from an EMBL/GenBank/DDBJ whole genome shotgun (WGS) entry which is preliminary data.</text>
</comment>
<evidence type="ECO:0000256" key="1">
    <source>
        <dbReference type="SAM" id="MobiDB-lite"/>
    </source>
</evidence>
<dbReference type="AlphaFoldDB" id="A0AAE0S1N8"/>
<accession>A0AAE0S1N8</accession>
<dbReference type="GO" id="GO:0031122">
    <property type="term" value="P:cytoplasmic microtubule organization"/>
    <property type="evidence" value="ECO:0007669"/>
    <property type="project" value="TreeGrafter"/>
</dbReference>
<feature type="compositionally biased region" description="Polar residues" evidence="1">
    <location>
        <begin position="847"/>
        <end position="862"/>
    </location>
</feature>
<reference evidence="2" key="2">
    <citation type="journal article" date="2021" name="Genome Biol. Evol.">
        <title>Developing a high-quality reference genome for a parasitic bivalve with doubly uniparental inheritance (Bivalvia: Unionida).</title>
        <authorList>
            <person name="Smith C.H."/>
        </authorList>
    </citation>
    <scope>NUCLEOTIDE SEQUENCE</scope>
    <source>
        <strain evidence="2">CHS0354</strain>
        <tissue evidence="2">Mantle</tissue>
    </source>
</reference>
<feature type="region of interest" description="Disordered" evidence="1">
    <location>
        <begin position="627"/>
        <end position="1008"/>
    </location>
</feature>
<reference evidence="2" key="1">
    <citation type="journal article" date="2021" name="Genome Biol. Evol.">
        <title>A High-Quality Reference Genome for a Parasitic Bivalve with Doubly Uniparental Inheritance (Bivalvia: Unionida).</title>
        <authorList>
            <person name="Smith C.H."/>
        </authorList>
    </citation>
    <scope>NUCLEOTIDE SEQUENCE</scope>
    <source>
        <strain evidence="2">CHS0354</strain>
    </source>
</reference>
<feature type="compositionally biased region" description="Basic residues" evidence="1">
    <location>
        <begin position="648"/>
        <end position="662"/>
    </location>
</feature>
<feature type="compositionally biased region" description="Basic and acidic residues" evidence="1">
    <location>
        <begin position="936"/>
        <end position="946"/>
    </location>
</feature>
<dbReference type="InterPro" id="IPR039302">
    <property type="entry name" value="MAP10"/>
</dbReference>
<feature type="compositionally biased region" description="Low complexity" evidence="1">
    <location>
        <begin position="905"/>
        <end position="923"/>
    </location>
</feature>
<gene>
    <name evidence="2" type="ORF">CHS0354_038941</name>
</gene>
<feature type="compositionally biased region" description="Polar residues" evidence="1">
    <location>
        <begin position="804"/>
        <end position="816"/>
    </location>
</feature>
<feature type="compositionally biased region" description="Basic residues" evidence="1">
    <location>
        <begin position="505"/>
        <end position="516"/>
    </location>
</feature>
<evidence type="ECO:0008006" key="4">
    <source>
        <dbReference type="Google" id="ProtNLM"/>
    </source>
</evidence>
<dbReference type="GO" id="GO:0032467">
    <property type="term" value="P:positive regulation of cytokinesis"/>
    <property type="evidence" value="ECO:0007669"/>
    <property type="project" value="TreeGrafter"/>
</dbReference>
<feature type="compositionally biased region" description="Basic and acidic residues" evidence="1">
    <location>
        <begin position="817"/>
        <end position="846"/>
    </location>
</feature>
<protein>
    <recommendedName>
        <fullName evidence="4">Microtubule-associated protein 10</fullName>
    </recommendedName>
</protein>
<dbReference type="EMBL" id="JAEAOA010002269">
    <property type="protein sequence ID" value="KAK3583330.1"/>
    <property type="molecule type" value="Genomic_DNA"/>
</dbReference>
<feature type="compositionally biased region" description="Basic and acidic residues" evidence="1">
    <location>
        <begin position="792"/>
        <end position="803"/>
    </location>
</feature>
<dbReference type="GO" id="GO:0097431">
    <property type="term" value="C:mitotic spindle pole"/>
    <property type="evidence" value="ECO:0007669"/>
    <property type="project" value="TreeGrafter"/>
</dbReference>
<dbReference type="GO" id="GO:0005813">
    <property type="term" value="C:centrosome"/>
    <property type="evidence" value="ECO:0007669"/>
    <property type="project" value="TreeGrafter"/>
</dbReference>
<feature type="compositionally biased region" description="Basic and acidic residues" evidence="1">
    <location>
        <begin position="359"/>
        <end position="368"/>
    </location>
</feature>
<dbReference type="Pfam" id="PF14924">
    <property type="entry name" value="MAP10_N"/>
    <property type="match status" value="1"/>
</dbReference>
<dbReference type="Proteomes" id="UP001195483">
    <property type="component" value="Unassembled WGS sequence"/>
</dbReference>
<keyword evidence="3" id="KW-1185">Reference proteome</keyword>
<dbReference type="GO" id="GO:0005881">
    <property type="term" value="C:cytoplasmic microtubule"/>
    <property type="evidence" value="ECO:0007669"/>
    <property type="project" value="TreeGrafter"/>
</dbReference>
<dbReference type="GO" id="GO:1990023">
    <property type="term" value="C:mitotic spindle midzone"/>
    <property type="evidence" value="ECO:0007669"/>
    <property type="project" value="TreeGrafter"/>
</dbReference>